<dbReference type="PANTHER" id="PTHR43377">
    <property type="entry name" value="BILIVERDIN REDUCTASE A"/>
    <property type="match status" value="1"/>
</dbReference>
<evidence type="ECO:0000313" key="3">
    <source>
        <dbReference type="EMBL" id="MFC5651760.1"/>
    </source>
</evidence>
<proteinExistence type="predicted"/>
<dbReference type="InterPro" id="IPR051450">
    <property type="entry name" value="Gfo/Idh/MocA_Oxidoreductases"/>
</dbReference>
<dbReference type="Pfam" id="PF22725">
    <property type="entry name" value="GFO_IDH_MocA_C3"/>
    <property type="match status" value="1"/>
</dbReference>
<dbReference type="PANTHER" id="PTHR43377:SF2">
    <property type="entry name" value="BINDING ROSSMANN FOLD OXIDOREDUCTASE, PUTATIVE (AFU_ORTHOLOGUE AFUA_4G00560)-RELATED"/>
    <property type="match status" value="1"/>
</dbReference>
<organism evidence="3 4">
    <name type="scientific">Paenibacillus solisilvae</name>
    <dbReference type="NCBI Taxonomy" id="2486751"/>
    <lineage>
        <taxon>Bacteria</taxon>
        <taxon>Bacillati</taxon>
        <taxon>Bacillota</taxon>
        <taxon>Bacilli</taxon>
        <taxon>Bacillales</taxon>
        <taxon>Paenibacillaceae</taxon>
        <taxon>Paenibacillus</taxon>
    </lineage>
</organism>
<dbReference type="Gene3D" id="3.30.360.10">
    <property type="entry name" value="Dihydrodipicolinate Reductase, domain 2"/>
    <property type="match status" value="1"/>
</dbReference>
<accession>A0ABW0W5W0</accession>
<comment type="caution">
    <text evidence="3">The sequence shown here is derived from an EMBL/GenBank/DDBJ whole genome shotgun (WGS) entry which is preliminary data.</text>
</comment>
<dbReference type="Gene3D" id="3.40.50.720">
    <property type="entry name" value="NAD(P)-binding Rossmann-like Domain"/>
    <property type="match status" value="1"/>
</dbReference>
<sequence>MKLGVIGYGSRIRHMINEIIKLDPSCHVAGIIDPREDVQFSGGQPIPVFSSINEMVEAIHPDGLLIGTRCSLHTSYALEAIPTGIPLYLEKPVSTTMEDWDRLRLCNERYTPEVVVSHPLRLTSIVQLAKQIVDSGQIGTIEHVQAINNVPYGGVYYHSWYRDEAETGGLFLQKATHDFDYLNFVINQQPISISAMSSKQVFKGDKPAGLTCLACEENRTCAESTVGTPMQEDWRYCCFAKDTGNEDSGSALIRYENGMHASYSQNFFARRGAAARGARFLGYKGTVDFDFTTGLLRVHNHHTPRVDSYQFEGDDSHFGGDAKLAANFLSIMRGQSESVSTLTDGLLSAFMCLKAKQSAETETFQKLDIRNWQEV</sequence>
<keyword evidence="4" id="KW-1185">Reference proteome</keyword>
<dbReference type="Pfam" id="PF01408">
    <property type="entry name" value="GFO_IDH_MocA"/>
    <property type="match status" value="1"/>
</dbReference>
<feature type="domain" description="Gfo/Idh/MocA-like oxidoreductase N-terminal" evidence="1">
    <location>
        <begin position="2"/>
        <end position="106"/>
    </location>
</feature>
<dbReference type="SUPFAM" id="SSF51735">
    <property type="entry name" value="NAD(P)-binding Rossmann-fold domains"/>
    <property type="match status" value="1"/>
</dbReference>
<evidence type="ECO:0000259" key="1">
    <source>
        <dbReference type="Pfam" id="PF01408"/>
    </source>
</evidence>
<dbReference type="Proteomes" id="UP001596047">
    <property type="component" value="Unassembled WGS sequence"/>
</dbReference>
<feature type="domain" description="GFO/IDH/MocA-like oxidoreductase" evidence="2">
    <location>
        <begin position="126"/>
        <end position="287"/>
    </location>
</feature>
<evidence type="ECO:0000259" key="2">
    <source>
        <dbReference type="Pfam" id="PF22725"/>
    </source>
</evidence>
<name>A0ABW0W5W0_9BACL</name>
<dbReference type="InterPro" id="IPR000683">
    <property type="entry name" value="Gfo/Idh/MocA-like_OxRdtase_N"/>
</dbReference>
<dbReference type="InterPro" id="IPR036291">
    <property type="entry name" value="NAD(P)-bd_dom_sf"/>
</dbReference>
<dbReference type="EMBL" id="JBHSOW010000080">
    <property type="protein sequence ID" value="MFC5651760.1"/>
    <property type="molecule type" value="Genomic_DNA"/>
</dbReference>
<evidence type="ECO:0000313" key="4">
    <source>
        <dbReference type="Proteomes" id="UP001596047"/>
    </source>
</evidence>
<dbReference type="InterPro" id="IPR055170">
    <property type="entry name" value="GFO_IDH_MocA-like_dom"/>
</dbReference>
<reference evidence="4" key="1">
    <citation type="journal article" date="2019" name="Int. J. Syst. Evol. Microbiol.">
        <title>The Global Catalogue of Microorganisms (GCM) 10K type strain sequencing project: providing services to taxonomists for standard genome sequencing and annotation.</title>
        <authorList>
            <consortium name="The Broad Institute Genomics Platform"/>
            <consortium name="The Broad Institute Genome Sequencing Center for Infectious Disease"/>
            <person name="Wu L."/>
            <person name="Ma J."/>
        </authorList>
    </citation>
    <scope>NUCLEOTIDE SEQUENCE [LARGE SCALE GENOMIC DNA]</scope>
    <source>
        <strain evidence="4">CGMCC 1.3240</strain>
    </source>
</reference>
<dbReference type="RefSeq" id="WP_379190388.1">
    <property type="nucleotide sequence ID" value="NZ_JBHSOW010000080.1"/>
</dbReference>
<gene>
    <name evidence="3" type="ORF">ACFPYJ_22105</name>
</gene>
<protein>
    <submittedName>
        <fullName evidence="3">Gfo/Idh/MocA family protein</fullName>
    </submittedName>
</protein>
<dbReference type="SUPFAM" id="SSF55347">
    <property type="entry name" value="Glyceraldehyde-3-phosphate dehydrogenase-like, C-terminal domain"/>
    <property type="match status" value="1"/>
</dbReference>